<gene>
    <name evidence="7" type="ORF">BO94DRAFT_589166</name>
</gene>
<keyword evidence="3 5" id="KW-1133">Transmembrane helix</keyword>
<evidence type="ECO:0000259" key="6">
    <source>
        <dbReference type="PROSITE" id="PS50850"/>
    </source>
</evidence>
<evidence type="ECO:0000313" key="8">
    <source>
        <dbReference type="Proteomes" id="UP000246702"/>
    </source>
</evidence>
<dbReference type="OrthoDB" id="440553at2759"/>
<dbReference type="GO" id="GO:0022857">
    <property type="term" value="F:transmembrane transporter activity"/>
    <property type="evidence" value="ECO:0007669"/>
    <property type="project" value="InterPro"/>
</dbReference>
<dbReference type="PANTHER" id="PTHR23501:SF43">
    <property type="entry name" value="MULTIDRUG TRANSPORTER, PUTATIVE (AFU_ORTHOLOGUE AFUA_6G03040)-RELATED"/>
    <property type="match status" value="1"/>
</dbReference>
<protein>
    <submittedName>
        <fullName evidence="7">MFS general substrate transporter</fullName>
    </submittedName>
</protein>
<feature type="domain" description="Major facilitator superfamily (MFS) profile" evidence="6">
    <location>
        <begin position="39"/>
        <end position="469"/>
    </location>
</feature>
<evidence type="ECO:0000256" key="2">
    <source>
        <dbReference type="ARBA" id="ARBA00022692"/>
    </source>
</evidence>
<name>A0A317VJH3_9EURO</name>
<feature type="transmembrane region" description="Helical" evidence="5">
    <location>
        <begin position="101"/>
        <end position="122"/>
    </location>
</feature>
<evidence type="ECO:0000256" key="1">
    <source>
        <dbReference type="ARBA" id="ARBA00004141"/>
    </source>
</evidence>
<reference evidence="7 8" key="1">
    <citation type="submission" date="2016-12" db="EMBL/GenBank/DDBJ databases">
        <title>The genomes of Aspergillus section Nigri reveals drivers in fungal speciation.</title>
        <authorList>
            <consortium name="DOE Joint Genome Institute"/>
            <person name="Vesth T.C."/>
            <person name="Nybo J."/>
            <person name="Theobald S."/>
            <person name="Brandl J."/>
            <person name="Frisvad J.C."/>
            <person name="Nielsen K.F."/>
            <person name="Lyhne E.K."/>
            <person name="Kogle M.E."/>
            <person name="Kuo A."/>
            <person name="Riley R."/>
            <person name="Clum A."/>
            <person name="Nolan M."/>
            <person name="Lipzen A."/>
            <person name="Salamov A."/>
            <person name="Henrissat B."/>
            <person name="Wiebenga A."/>
            <person name="De Vries R.P."/>
            <person name="Grigoriev I.V."/>
            <person name="Mortensen U.H."/>
            <person name="Andersen M.R."/>
            <person name="Baker S.E."/>
        </authorList>
    </citation>
    <scope>NUCLEOTIDE SEQUENCE [LARGE SCALE GENOMIC DNA]</scope>
    <source>
        <strain evidence="7 8">CBS 115572</strain>
    </source>
</reference>
<dbReference type="Proteomes" id="UP000246702">
    <property type="component" value="Unassembled WGS sequence"/>
</dbReference>
<accession>A0A317VJH3</accession>
<feature type="transmembrane region" description="Helical" evidence="5">
    <location>
        <begin position="381"/>
        <end position="401"/>
    </location>
</feature>
<dbReference type="RefSeq" id="XP_025463676.1">
    <property type="nucleotide sequence ID" value="XM_025615931.1"/>
</dbReference>
<keyword evidence="2 5" id="KW-0812">Transmembrane</keyword>
<dbReference type="PROSITE" id="PS50850">
    <property type="entry name" value="MFS"/>
    <property type="match status" value="1"/>
</dbReference>
<feature type="transmembrane region" description="Helical" evidence="5">
    <location>
        <begin position="325"/>
        <end position="344"/>
    </location>
</feature>
<dbReference type="InterPro" id="IPR036259">
    <property type="entry name" value="MFS_trans_sf"/>
</dbReference>
<evidence type="ECO:0000313" key="7">
    <source>
        <dbReference type="EMBL" id="PWY74483.1"/>
    </source>
</evidence>
<feature type="transmembrane region" description="Helical" evidence="5">
    <location>
        <begin position="215"/>
        <end position="232"/>
    </location>
</feature>
<dbReference type="Gene3D" id="1.20.1250.20">
    <property type="entry name" value="MFS general substrate transporter like domains"/>
    <property type="match status" value="1"/>
</dbReference>
<comment type="subcellular location">
    <subcellularLocation>
        <location evidence="1">Membrane</location>
        <topology evidence="1">Multi-pass membrane protein</topology>
    </subcellularLocation>
</comment>
<dbReference type="PANTHER" id="PTHR23501">
    <property type="entry name" value="MAJOR FACILITATOR SUPERFAMILY"/>
    <property type="match status" value="1"/>
</dbReference>
<dbReference type="InterPro" id="IPR020846">
    <property type="entry name" value="MFS_dom"/>
</dbReference>
<dbReference type="Pfam" id="PF07690">
    <property type="entry name" value="MFS_1"/>
    <property type="match status" value="2"/>
</dbReference>
<proteinExistence type="predicted"/>
<sequence length="519" mass="55885">MAGEDGGPIRVRYGAPAPDEMEPPALAMTPLKLKLMAVGYDTLWLSLFLSALETTIVGTSLLRIGEDLNDTSNTEWVVVVYLLTYDAFLLVSTNLGDVFGLKLILLIANSIFMIASITCAVAQTLPQLIVFRAFQGMGGSGIYSVSFLLSSVYAIANLLGPILGGAITDHTTWRWVFWINVPGAAITIVILIFTVPQMQINMGGNILNALKRADIVGCTLSVIWFIPLFFALQEAGSLYPWDSAPIIATLVLRLVLLFMFALYETRLMRCSVYEPTFPVRYLVDGVVSTIMLSMFSSGVLFYVAIIEIPQRFQIVNGLSAERSGILLLPMTIVTPFSATAAGIIAGKKPRLCEYLTLGGTALALVNGSATYQSQHPSPQYGYQVILSLVLGLIMPSVFMILRMTISQAQLASAIGANNMVRTLGGCIGLAICSSVSRSELDAGLGTFLSEAQIKALSQSTASLSLLPGAEEQRVRSVYGGSFNEEIPGLDCLWWSWSARISWAYCGEMASGEGEAGIAI</sequence>
<feature type="transmembrane region" description="Helical" evidence="5">
    <location>
        <begin position="43"/>
        <end position="64"/>
    </location>
</feature>
<keyword evidence="8" id="KW-1185">Reference proteome</keyword>
<evidence type="ECO:0000256" key="3">
    <source>
        <dbReference type="ARBA" id="ARBA00022989"/>
    </source>
</evidence>
<feature type="transmembrane region" description="Helical" evidence="5">
    <location>
        <begin position="175"/>
        <end position="195"/>
    </location>
</feature>
<keyword evidence="4 5" id="KW-0472">Membrane</keyword>
<dbReference type="GO" id="GO:0005886">
    <property type="term" value="C:plasma membrane"/>
    <property type="evidence" value="ECO:0007669"/>
    <property type="project" value="TreeGrafter"/>
</dbReference>
<dbReference type="SUPFAM" id="SSF103473">
    <property type="entry name" value="MFS general substrate transporter"/>
    <property type="match status" value="2"/>
</dbReference>
<feature type="transmembrane region" description="Helical" evidence="5">
    <location>
        <begin position="142"/>
        <end position="163"/>
    </location>
</feature>
<evidence type="ECO:0000256" key="5">
    <source>
        <dbReference type="SAM" id="Phobius"/>
    </source>
</evidence>
<feature type="transmembrane region" description="Helical" evidence="5">
    <location>
        <begin position="76"/>
        <end position="95"/>
    </location>
</feature>
<evidence type="ECO:0000256" key="4">
    <source>
        <dbReference type="ARBA" id="ARBA00023136"/>
    </source>
</evidence>
<dbReference type="InterPro" id="IPR011701">
    <property type="entry name" value="MFS"/>
</dbReference>
<dbReference type="GeneID" id="37118074"/>
<dbReference type="Gene3D" id="1.20.1720.10">
    <property type="entry name" value="Multidrug resistance protein D"/>
    <property type="match status" value="1"/>
</dbReference>
<feature type="transmembrane region" description="Helical" evidence="5">
    <location>
        <begin position="244"/>
        <end position="262"/>
    </location>
</feature>
<comment type="caution">
    <text evidence="7">The sequence shown here is derived from an EMBL/GenBank/DDBJ whole genome shotgun (WGS) entry which is preliminary data.</text>
</comment>
<dbReference type="AlphaFoldDB" id="A0A317VJH3"/>
<organism evidence="7 8">
    <name type="scientific">Aspergillus sclerotioniger CBS 115572</name>
    <dbReference type="NCBI Taxonomy" id="1450535"/>
    <lineage>
        <taxon>Eukaryota</taxon>
        <taxon>Fungi</taxon>
        <taxon>Dikarya</taxon>
        <taxon>Ascomycota</taxon>
        <taxon>Pezizomycotina</taxon>
        <taxon>Eurotiomycetes</taxon>
        <taxon>Eurotiomycetidae</taxon>
        <taxon>Eurotiales</taxon>
        <taxon>Aspergillaceae</taxon>
        <taxon>Aspergillus</taxon>
        <taxon>Aspergillus subgen. Circumdati</taxon>
    </lineage>
</organism>
<feature type="transmembrane region" description="Helical" evidence="5">
    <location>
        <begin position="282"/>
        <end position="305"/>
    </location>
</feature>
<dbReference type="EMBL" id="MSFK01000030">
    <property type="protein sequence ID" value="PWY74483.1"/>
    <property type="molecule type" value="Genomic_DNA"/>
</dbReference>